<evidence type="ECO:0000256" key="2">
    <source>
        <dbReference type="ARBA" id="ARBA00022771"/>
    </source>
</evidence>
<reference evidence="7" key="1">
    <citation type="submission" date="2013-12" db="EMBL/GenBank/DDBJ databases">
        <title>The Genome Sequence of Aphanomyces invadans NJM9701.</title>
        <authorList>
            <consortium name="The Broad Institute Genomics Platform"/>
            <person name="Russ C."/>
            <person name="Tyler B."/>
            <person name="van West P."/>
            <person name="Dieguez-Uribeondo J."/>
            <person name="Young S.K."/>
            <person name="Zeng Q."/>
            <person name="Gargeya S."/>
            <person name="Fitzgerald M."/>
            <person name="Abouelleil A."/>
            <person name="Alvarado L."/>
            <person name="Chapman S.B."/>
            <person name="Gainer-Dewar J."/>
            <person name="Goldberg J."/>
            <person name="Griggs A."/>
            <person name="Gujja S."/>
            <person name="Hansen M."/>
            <person name="Howarth C."/>
            <person name="Imamovic A."/>
            <person name="Ireland A."/>
            <person name="Larimer J."/>
            <person name="McCowan C."/>
            <person name="Murphy C."/>
            <person name="Pearson M."/>
            <person name="Poon T.W."/>
            <person name="Priest M."/>
            <person name="Roberts A."/>
            <person name="Saif S."/>
            <person name="Shea T."/>
            <person name="Sykes S."/>
            <person name="Wortman J."/>
            <person name="Nusbaum C."/>
            <person name="Birren B."/>
        </authorList>
    </citation>
    <scope>NUCLEOTIDE SEQUENCE [LARGE SCALE GENOMIC DNA]</scope>
    <source>
        <strain evidence="7">NJM9701</strain>
    </source>
</reference>
<dbReference type="eggNOG" id="KOG2084">
    <property type="taxonomic scope" value="Eukaryota"/>
</dbReference>
<keyword evidence="1" id="KW-0479">Metal-binding</keyword>
<sequence length="444" mass="48899">MHEQRQLEGRGHGAVATKAIRAGTCFLRCDPVAALPLDMSKTCATCFSPGTRRCGLCKTLHYCSRPCQLADWAVHAAECTYLSKHLHSNPMTPTLLLAIRILRSEASMAAVEHLVSNLDAHEQSKLDDYRDMGMLVLSFMTRMKLKAALPTLDRVVTLFGQFNCNAFTVCTPEQVPVGIGVFPDAALLNHSCAPNCILAFDKRQLAIRTIRDVSIGEELTISYIELMTCRSERQAELEASYFFTCSCIRCSTPEDAATSELRHPLTDPTCESEEPSHGDALLGDILRLEAKADALEASHDTRAAVDCRLDAVEIARELYGPRHATVTRTLETLANIITGTEHAAVATASDIAHARTAYESALANQTHLYKRFNMEAFQGLCYLKYARLLVTHFGSGTNSSEEAVAALRTACRLLTLSHGQDAPLVKDAIELLHDTQRQTMDWSR</sequence>
<proteinExistence type="predicted"/>
<dbReference type="Gene3D" id="6.10.140.2220">
    <property type="match status" value="1"/>
</dbReference>
<dbReference type="AlphaFoldDB" id="A0A024TF05"/>
<dbReference type="GO" id="GO:0008270">
    <property type="term" value="F:zinc ion binding"/>
    <property type="evidence" value="ECO:0007669"/>
    <property type="project" value="UniProtKB-KW"/>
</dbReference>
<accession>A0A024TF05</accession>
<dbReference type="GeneID" id="20090026"/>
<dbReference type="EMBL" id="KI913997">
    <property type="protein sequence ID" value="ETV92745.1"/>
    <property type="molecule type" value="Genomic_DNA"/>
</dbReference>
<dbReference type="Gene3D" id="2.170.270.10">
    <property type="entry name" value="SET domain"/>
    <property type="match status" value="1"/>
</dbReference>
<evidence type="ECO:0000256" key="4">
    <source>
        <dbReference type="PROSITE-ProRule" id="PRU00134"/>
    </source>
</evidence>
<dbReference type="InterPro" id="IPR011990">
    <property type="entry name" value="TPR-like_helical_dom_sf"/>
</dbReference>
<evidence type="ECO:0000313" key="7">
    <source>
        <dbReference type="EMBL" id="ETV92745.1"/>
    </source>
</evidence>
<dbReference type="Gene3D" id="3.30.1050.30">
    <property type="match status" value="1"/>
</dbReference>
<dbReference type="Pfam" id="PF00856">
    <property type="entry name" value="SET"/>
    <property type="match status" value="1"/>
</dbReference>
<dbReference type="Pfam" id="PF01753">
    <property type="entry name" value="zf-MYND"/>
    <property type="match status" value="1"/>
</dbReference>
<dbReference type="OrthoDB" id="194692at2759"/>
<evidence type="ECO:0000256" key="1">
    <source>
        <dbReference type="ARBA" id="ARBA00022723"/>
    </source>
</evidence>
<dbReference type="VEuPathDB" id="FungiDB:H310_12976"/>
<dbReference type="InterPro" id="IPR046341">
    <property type="entry name" value="SET_dom_sf"/>
</dbReference>
<evidence type="ECO:0008006" key="8">
    <source>
        <dbReference type="Google" id="ProtNLM"/>
    </source>
</evidence>
<dbReference type="STRING" id="157072.A0A024TF05"/>
<dbReference type="PANTHER" id="PTHR12197">
    <property type="entry name" value="HISTONE-LYSINE N-METHYLTRANSFERASE SMYD"/>
    <property type="match status" value="1"/>
</dbReference>
<dbReference type="InterPro" id="IPR001214">
    <property type="entry name" value="SET_dom"/>
</dbReference>
<dbReference type="PROSITE" id="PS01360">
    <property type="entry name" value="ZF_MYND_1"/>
    <property type="match status" value="1"/>
</dbReference>
<dbReference type="InterPro" id="IPR050869">
    <property type="entry name" value="H3K4_H4K5_MeTrfase"/>
</dbReference>
<dbReference type="InterPro" id="IPR002893">
    <property type="entry name" value="Znf_MYND"/>
</dbReference>
<dbReference type="PROSITE" id="PS50865">
    <property type="entry name" value="ZF_MYND_2"/>
    <property type="match status" value="1"/>
</dbReference>
<dbReference type="PANTHER" id="PTHR12197:SF251">
    <property type="entry name" value="EG:BACR7C10.4 PROTEIN"/>
    <property type="match status" value="1"/>
</dbReference>
<evidence type="ECO:0000259" key="6">
    <source>
        <dbReference type="PROSITE" id="PS50865"/>
    </source>
</evidence>
<feature type="domain" description="SET" evidence="5">
    <location>
        <begin position="1"/>
        <end position="224"/>
    </location>
</feature>
<name>A0A024TF05_9STRA</name>
<keyword evidence="3" id="KW-0862">Zinc</keyword>
<evidence type="ECO:0000256" key="3">
    <source>
        <dbReference type="ARBA" id="ARBA00022833"/>
    </source>
</evidence>
<feature type="domain" description="MYND-type" evidence="6">
    <location>
        <begin position="43"/>
        <end position="79"/>
    </location>
</feature>
<keyword evidence="2 4" id="KW-0863">Zinc-finger</keyword>
<dbReference type="Gene3D" id="1.10.220.160">
    <property type="match status" value="1"/>
</dbReference>
<dbReference type="SUPFAM" id="SSF82199">
    <property type="entry name" value="SET domain"/>
    <property type="match status" value="1"/>
</dbReference>
<protein>
    <recommendedName>
        <fullName evidence="8">MYND-type domain-containing protein</fullName>
    </recommendedName>
</protein>
<dbReference type="GO" id="GO:0005634">
    <property type="term" value="C:nucleus"/>
    <property type="evidence" value="ECO:0007669"/>
    <property type="project" value="TreeGrafter"/>
</dbReference>
<dbReference type="Gene3D" id="1.25.40.10">
    <property type="entry name" value="Tetratricopeptide repeat domain"/>
    <property type="match status" value="1"/>
</dbReference>
<dbReference type="PROSITE" id="PS50280">
    <property type="entry name" value="SET"/>
    <property type="match status" value="1"/>
</dbReference>
<evidence type="ECO:0000259" key="5">
    <source>
        <dbReference type="PROSITE" id="PS50280"/>
    </source>
</evidence>
<dbReference type="RefSeq" id="XP_008878515.1">
    <property type="nucleotide sequence ID" value="XM_008880293.1"/>
</dbReference>
<organism evidence="7">
    <name type="scientific">Aphanomyces invadans</name>
    <dbReference type="NCBI Taxonomy" id="157072"/>
    <lineage>
        <taxon>Eukaryota</taxon>
        <taxon>Sar</taxon>
        <taxon>Stramenopiles</taxon>
        <taxon>Oomycota</taxon>
        <taxon>Saprolegniomycetes</taxon>
        <taxon>Saprolegniales</taxon>
        <taxon>Verrucalvaceae</taxon>
        <taxon>Aphanomyces</taxon>
    </lineage>
</organism>
<gene>
    <name evidence="7" type="ORF">H310_12976</name>
</gene>